<dbReference type="Proteomes" id="UP000664521">
    <property type="component" value="Unassembled WGS sequence"/>
</dbReference>
<protein>
    <recommendedName>
        <fullName evidence="3">Aminodeoxychorismate lyase</fullName>
    </recommendedName>
</protein>
<gene>
    <name evidence="1" type="ORF">HETSPECPRED_003588</name>
</gene>
<dbReference type="SUPFAM" id="SSF56752">
    <property type="entry name" value="D-aminoacid aminotransferase-like PLP-dependent enzymes"/>
    <property type="match status" value="1"/>
</dbReference>
<proteinExistence type="predicted"/>
<keyword evidence="2" id="KW-1185">Reference proteome</keyword>
<dbReference type="GO" id="GO:0003824">
    <property type="term" value="F:catalytic activity"/>
    <property type="evidence" value="ECO:0007669"/>
    <property type="project" value="InterPro"/>
</dbReference>
<dbReference type="AlphaFoldDB" id="A0A8H3F519"/>
<dbReference type="EMBL" id="CAJPDS010000020">
    <property type="protein sequence ID" value="CAF9917778.1"/>
    <property type="molecule type" value="Genomic_DNA"/>
</dbReference>
<accession>A0A8H3F519</accession>
<evidence type="ECO:0000313" key="1">
    <source>
        <dbReference type="EMBL" id="CAF9917778.1"/>
    </source>
</evidence>
<dbReference type="InterPro" id="IPR043131">
    <property type="entry name" value="BCAT-like_N"/>
</dbReference>
<dbReference type="Gene3D" id="3.30.470.10">
    <property type="match status" value="1"/>
</dbReference>
<name>A0A8H3F519_9LECA</name>
<comment type="caution">
    <text evidence="1">The sequence shown here is derived from an EMBL/GenBank/DDBJ whole genome shotgun (WGS) entry which is preliminary data.</text>
</comment>
<dbReference type="Pfam" id="PF01063">
    <property type="entry name" value="Aminotran_4"/>
    <property type="match status" value="1"/>
</dbReference>
<dbReference type="InterPro" id="IPR043132">
    <property type="entry name" value="BCAT-like_C"/>
</dbReference>
<evidence type="ECO:0008006" key="3">
    <source>
        <dbReference type="Google" id="ProtNLM"/>
    </source>
</evidence>
<evidence type="ECO:0000313" key="2">
    <source>
        <dbReference type="Proteomes" id="UP000664521"/>
    </source>
</evidence>
<dbReference type="InterPro" id="IPR001544">
    <property type="entry name" value="Aminotrans_IV"/>
</dbReference>
<organism evidence="1 2">
    <name type="scientific">Heterodermia speciosa</name>
    <dbReference type="NCBI Taxonomy" id="116794"/>
    <lineage>
        <taxon>Eukaryota</taxon>
        <taxon>Fungi</taxon>
        <taxon>Dikarya</taxon>
        <taxon>Ascomycota</taxon>
        <taxon>Pezizomycotina</taxon>
        <taxon>Lecanoromycetes</taxon>
        <taxon>OSLEUM clade</taxon>
        <taxon>Lecanoromycetidae</taxon>
        <taxon>Caliciales</taxon>
        <taxon>Physciaceae</taxon>
        <taxon>Heterodermia</taxon>
    </lineage>
</organism>
<dbReference type="InterPro" id="IPR036038">
    <property type="entry name" value="Aminotransferase-like"/>
</dbReference>
<sequence>MAAVAPSSHSSPWNIFTSLRWDPQLQNNSQSPSSSSYYMLPYHQERMLSAADDFGWEGAKQALKGSIGMANLTRALDSYVASSASAKTLHLERSLKLRVLLAQDGCLTITSVETPDVGIRNLLPTTLPARMSDDSNFSVAWLVFISPIRTVPSLHTRHKTTHRSMYDEVRECIPPAARSPVSGGTAEILLVNEEDAIMEGSITTPYFLRDGRWITPPENAGGNRGTTRRWALENGLCIEKTIAKSDLKTGEKLWLSNGVRGWGVGIIVDLRPDIEIPLP</sequence>
<reference evidence="1" key="1">
    <citation type="submission" date="2021-03" db="EMBL/GenBank/DDBJ databases">
        <authorList>
            <person name="Tagirdzhanova G."/>
        </authorList>
    </citation>
    <scope>NUCLEOTIDE SEQUENCE</scope>
</reference>
<dbReference type="OrthoDB" id="5288718at2759"/>
<dbReference type="Gene3D" id="3.20.10.10">
    <property type="entry name" value="D-amino Acid Aminotransferase, subunit A, domain 2"/>
    <property type="match status" value="1"/>
</dbReference>